<gene>
    <name evidence="11" type="ORF">PLBR_LOCUS1235</name>
</gene>
<dbReference type="GO" id="GO:0030942">
    <property type="term" value="F:endoplasmic reticulum signal peptide binding"/>
    <property type="evidence" value="ECO:0007669"/>
    <property type="project" value="InterPro"/>
</dbReference>
<evidence type="ECO:0000256" key="9">
    <source>
        <dbReference type="SAM" id="MobiDB-lite"/>
    </source>
</evidence>
<dbReference type="InterPro" id="IPR025252">
    <property type="entry name" value="DUF4200"/>
</dbReference>
<keyword evidence="11" id="KW-0496">Mitochondrion</keyword>
<dbReference type="EMBL" id="OVEO01000002">
    <property type="protein sequence ID" value="SPQ94020.1"/>
    <property type="molecule type" value="Genomic_DNA"/>
</dbReference>
<reference evidence="11 12" key="1">
    <citation type="submission" date="2018-03" db="EMBL/GenBank/DDBJ databases">
        <authorList>
            <person name="Fogelqvist J."/>
        </authorList>
    </citation>
    <scope>NUCLEOTIDE SEQUENCE [LARGE SCALE GENOMIC DNA]</scope>
</reference>
<dbReference type="GO" id="GO:0005856">
    <property type="term" value="C:cytoskeleton"/>
    <property type="evidence" value="ECO:0007669"/>
    <property type="project" value="UniProtKB-ARBA"/>
</dbReference>
<dbReference type="Pfam" id="PF13863">
    <property type="entry name" value="DUF4200"/>
    <property type="match status" value="1"/>
</dbReference>
<evidence type="ECO:0000313" key="11">
    <source>
        <dbReference type="EMBL" id="SPQ94020.1"/>
    </source>
</evidence>
<proteinExistence type="inferred from homology"/>
<dbReference type="InterPro" id="IPR003210">
    <property type="entry name" value="Signal_recog_particle_SRP14"/>
</dbReference>
<evidence type="ECO:0000313" key="12">
    <source>
        <dbReference type="Proteomes" id="UP000290189"/>
    </source>
</evidence>
<sequence>MVILENDQFLSRLTRMFEKAKDGTIRISMKRHLERLPADGKEETEPMCILRVKVGKQRATTKIPYSDHARFQVNIANLFRVYMDGLKKRDRREMTGDKSRSKRTVHRDTYVTPDLEKNPFVVPNDDEVFQLHEQQRQAEHEERVRFNAKSVWEKSCIAAKKGASLYRRQRPAKTSSHPVSTHHLGERRRDKENMADLIAKKREMFLVQMSLDTKRKEIQKLEEKAKLKEEALRKSELMLEADAARFDKFLKENDRNAHEAIKRHDDESKIKHEKLAEIKKLNQEIAKVQGDMSKYQEQLEDCLKYKEFLDKLTPHAEKEAMEKARLERLARKASKQAEAKAPGAEGGSPGGTGGETGAEDDDDEVEPIYFKEPSQLLQIFSALEERNLFLIQNSQETEEALEDLKNKFEETKSQMEANTSALSKNIEQLQTKIELENEKAARLEKRISVNVGIGKQEAILQELGDKVTEVFTRCGFVPEANPDTLDKLVEIERKLEQLLTQMSVLPKDYIRAAEKRKEADRRDRVRKQKMFEKQHAYEERLAKSVARATKAIPQRKGKKIMFRSPPLKRVKKKATVDDKIKLEQDIMYKKYFT</sequence>
<feature type="domain" description="DUF4200" evidence="10">
    <location>
        <begin position="197"/>
        <end position="314"/>
    </location>
</feature>
<name>A0A3P3Y1X0_PLABS</name>
<dbReference type="Proteomes" id="UP000290189">
    <property type="component" value="Unassembled WGS sequence"/>
</dbReference>
<feature type="coiled-coil region" evidence="8">
    <location>
        <begin position="387"/>
        <end position="446"/>
    </location>
</feature>
<dbReference type="GO" id="GO:0005786">
    <property type="term" value="C:signal recognition particle, endoplasmic reticulum targeting"/>
    <property type="evidence" value="ECO:0007669"/>
    <property type="project" value="UniProtKB-KW"/>
</dbReference>
<dbReference type="InterPro" id="IPR009018">
    <property type="entry name" value="Signal_recog_particle_SRP9/14"/>
</dbReference>
<dbReference type="AlphaFoldDB" id="A0A3P3Y1X0"/>
<evidence type="ECO:0000256" key="8">
    <source>
        <dbReference type="SAM" id="Coils"/>
    </source>
</evidence>
<keyword evidence="5 8" id="KW-0175">Coiled coil</keyword>
<keyword evidence="6" id="KW-0733">Signal recognition particle</keyword>
<evidence type="ECO:0000259" key="10">
    <source>
        <dbReference type="Pfam" id="PF13863"/>
    </source>
</evidence>
<feature type="region of interest" description="Disordered" evidence="9">
    <location>
        <begin position="164"/>
        <end position="191"/>
    </location>
</feature>
<dbReference type="Gene3D" id="3.30.720.10">
    <property type="entry name" value="Signal recognition particle alu RNA binding heterodimer, srp9/1"/>
    <property type="match status" value="1"/>
</dbReference>
<keyword evidence="7" id="KW-0687">Ribonucleoprotein</keyword>
<organism evidence="11 12">
    <name type="scientific">Plasmodiophora brassicae</name>
    <name type="common">Clubroot disease agent</name>
    <dbReference type="NCBI Taxonomy" id="37360"/>
    <lineage>
        <taxon>Eukaryota</taxon>
        <taxon>Sar</taxon>
        <taxon>Rhizaria</taxon>
        <taxon>Endomyxa</taxon>
        <taxon>Phytomyxea</taxon>
        <taxon>Plasmodiophorida</taxon>
        <taxon>Plasmodiophoridae</taxon>
        <taxon>Plasmodiophora</taxon>
    </lineage>
</organism>
<evidence type="ECO:0000256" key="2">
    <source>
        <dbReference type="ARBA" id="ARBA00010349"/>
    </source>
</evidence>
<comment type="subcellular location">
    <subcellularLocation>
        <location evidence="1">Cytoplasm</location>
    </subcellularLocation>
</comment>
<keyword evidence="3" id="KW-0963">Cytoplasm</keyword>
<keyword evidence="4" id="KW-0694">RNA-binding</keyword>
<geneLocation type="mitochondrion" evidence="11"/>
<evidence type="ECO:0000256" key="5">
    <source>
        <dbReference type="ARBA" id="ARBA00023054"/>
    </source>
</evidence>
<feature type="coiled-coil region" evidence="8">
    <location>
        <begin position="211"/>
        <end position="238"/>
    </location>
</feature>
<dbReference type="Pfam" id="PF02290">
    <property type="entry name" value="SRP14"/>
    <property type="match status" value="1"/>
</dbReference>
<dbReference type="PANTHER" id="PTHR21683:SF3">
    <property type="entry name" value="CILIA AND FLAGELLA ASSOCIATED PROTEIN 100"/>
    <property type="match status" value="1"/>
</dbReference>
<dbReference type="GO" id="GO:0006614">
    <property type="term" value="P:SRP-dependent cotranslational protein targeting to membrane"/>
    <property type="evidence" value="ECO:0007669"/>
    <property type="project" value="InterPro"/>
</dbReference>
<accession>A0A3P3Y1X0</accession>
<dbReference type="PANTHER" id="PTHR21683">
    <property type="entry name" value="COILED-COIL DOMAIN-CONTAINING PROTEIN 42 LIKE-2-LIKE-RELATED"/>
    <property type="match status" value="1"/>
</dbReference>
<dbReference type="GO" id="GO:0008312">
    <property type="term" value="F:7S RNA binding"/>
    <property type="evidence" value="ECO:0007669"/>
    <property type="project" value="InterPro"/>
</dbReference>
<evidence type="ECO:0000256" key="1">
    <source>
        <dbReference type="ARBA" id="ARBA00004496"/>
    </source>
</evidence>
<protein>
    <recommendedName>
        <fullName evidence="10">DUF4200 domain-containing protein</fullName>
    </recommendedName>
</protein>
<dbReference type="SUPFAM" id="SSF54762">
    <property type="entry name" value="Signal recognition particle alu RNA binding heterodimer, SRP9/14"/>
    <property type="match status" value="1"/>
</dbReference>
<feature type="compositionally biased region" description="Gly residues" evidence="9">
    <location>
        <begin position="344"/>
        <end position="356"/>
    </location>
</feature>
<feature type="compositionally biased region" description="Basic and acidic residues" evidence="9">
    <location>
        <begin position="329"/>
        <end position="338"/>
    </location>
</feature>
<dbReference type="InterPro" id="IPR051147">
    <property type="entry name" value="CFAP_domain-containing"/>
</dbReference>
<evidence type="ECO:0000256" key="3">
    <source>
        <dbReference type="ARBA" id="ARBA00022490"/>
    </source>
</evidence>
<evidence type="ECO:0000256" key="6">
    <source>
        <dbReference type="ARBA" id="ARBA00023135"/>
    </source>
</evidence>
<evidence type="ECO:0000256" key="4">
    <source>
        <dbReference type="ARBA" id="ARBA00022884"/>
    </source>
</evidence>
<feature type="region of interest" description="Disordered" evidence="9">
    <location>
        <begin position="329"/>
        <end position="362"/>
    </location>
</feature>
<evidence type="ECO:0000256" key="7">
    <source>
        <dbReference type="ARBA" id="ARBA00023274"/>
    </source>
</evidence>
<comment type="similarity">
    <text evidence="2">Belongs to the SRP14 family.</text>
</comment>